<evidence type="ECO:0000313" key="3">
    <source>
        <dbReference type="Proteomes" id="UP000237000"/>
    </source>
</evidence>
<protein>
    <submittedName>
        <fullName evidence="2">Ku70/Ku80, N-terminal alpha/beta</fullName>
    </submittedName>
</protein>
<evidence type="ECO:0000313" key="2">
    <source>
        <dbReference type="EMBL" id="PON97459.1"/>
    </source>
</evidence>
<dbReference type="PANTHER" id="PTHR12604:SF4">
    <property type="entry name" value="X-RAY REPAIR CROSS-COMPLEMENTING PROTEIN 5"/>
    <property type="match status" value="1"/>
</dbReference>
<dbReference type="GO" id="GO:0000723">
    <property type="term" value="P:telomere maintenance"/>
    <property type="evidence" value="ECO:0007669"/>
    <property type="project" value="TreeGrafter"/>
</dbReference>
<dbReference type="EMBL" id="JXTC01000031">
    <property type="protein sequence ID" value="PON97459.1"/>
    <property type="molecule type" value="Genomic_DNA"/>
</dbReference>
<dbReference type="AlphaFoldDB" id="A0A2P5FI43"/>
<reference evidence="3" key="1">
    <citation type="submission" date="2016-06" db="EMBL/GenBank/DDBJ databases">
        <title>Parallel loss of symbiosis genes in relatives of nitrogen-fixing non-legume Parasponia.</title>
        <authorList>
            <person name="Van Velzen R."/>
            <person name="Holmer R."/>
            <person name="Bu F."/>
            <person name="Rutten L."/>
            <person name="Van Zeijl A."/>
            <person name="Liu W."/>
            <person name="Santuari L."/>
            <person name="Cao Q."/>
            <person name="Sharma T."/>
            <person name="Shen D."/>
            <person name="Roswanjaya Y."/>
            <person name="Wardhani T."/>
            <person name="Kalhor M.S."/>
            <person name="Jansen J."/>
            <person name="Van den Hoogen J."/>
            <person name="Gungor B."/>
            <person name="Hartog M."/>
            <person name="Hontelez J."/>
            <person name="Verver J."/>
            <person name="Yang W.-C."/>
            <person name="Schijlen E."/>
            <person name="Repin R."/>
            <person name="Schilthuizen M."/>
            <person name="Schranz E."/>
            <person name="Heidstra R."/>
            <person name="Miyata K."/>
            <person name="Fedorova E."/>
            <person name="Kohlen W."/>
            <person name="Bisseling T."/>
            <person name="Smit S."/>
            <person name="Geurts R."/>
        </authorList>
    </citation>
    <scope>NUCLEOTIDE SEQUENCE [LARGE SCALE GENOMIC DNA]</scope>
    <source>
        <strain evidence="3">cv. RG33-2</strain>
    </source>
</reference>
<feature type="domain" description="Ku70/Ku80 N-terminal alpha/beta" evidence="1">
    <location>
        <begin position="8"/>
        <end position="87"/>
    </location>
</feature>
<dbReference type="GO" id="GO:0003690">
    <property type="term" value="F:double-stranded DNA binding"/>
    <property type="evidence" value="ECO:0007669"/>
    <property type="project" value="TreeGrafter"/>
</dbReference>
<dbReference type="GO" id="GO:0042162">
    <property type="term" value="F:telomeric DNA binding"/>
    <property type="evidence" value="ECO:0007669"/>
    <property type="project" value="TreeGrafter"/>
</dbReference>
<proteinExistence type="predicted"/>
<comment type="caution">
    <text evidence="2">The sequence shown here is derived from an EMBL/GenBank/DDBJ whole genome shotgun (WGS) entry which is preliminary data.</text>
</comment>
<evidence type="ECO:0000259" key="1">
    <source>
        <dbReference type="Pfam" id="PF03731"/>
    </source>
</evidence>
<sequence length="100" mass="11141">MSRNKETLVLLIDVGPSMHNIVPEIEKVCSTLIEKKLIYSKADEVGVILFGTQDTKNELTKEVGGYEHVVVLRDIRVVDVDLLETLQPLPRGTHTGDCIL</sequence>
<dbReference type="GO" id="GO:0006303">
    <property type="term" value="P:double-strand break repair via nonhomologous end joining"/>
    <property type="evidence" value="ECO:0007669"/>
    <property type="project" value="TreeGrafter"/>
</dbReference>
<name>A0A2P5FI43_TREOI</name>
<keyword evidence="3" id="KW-1185">Reference proteome</keyword>
<dbReference type="PANTHER" id="PTHR12604">
    <property type="entry name" value="KU AUTOANTIGEN DNA HELICASE"/>
    <property type="match status" value="1"/>
</dbReference>
<dbReference type="STRING" id="63057.A0A2P5FI43"/>
<dbReference type="Pfam" id="PF03731">
    <property type="entry name" value="Ku_N"/>
    <property type="match status" value="1"/>
</dbReference>
<dbReference type="Proteomes" id="UP000237000">
    <property type="component" value="Unassembled WGS sequence"/>
</dbReference>
<dbReference type="OrthoDB" id="1549518at2759"/>
<dbReference type="InterPro" id="IPR005161">
    <property type="entry name" value="Ku_N"/>
</dbReference>
<dbReference type="GO" id="GO:0043564">
    <property type="term" value="C:Ku70:Ku80 complex"/>
    <property type="evidence" value="ECO:0007669"/>
    <property type="project" value="TreeGrafter"/>
</dbReference>
<dbReference type="InParanoid" id="A0A2P5FI43"/>
<organism evidence="2 3">
    <name type="scientific">Trema orientale</name>
    <name type="common">Charcoal tree</name>
    <name type="synonym">Celtis orientalis</name>
    <dbReference type="NCBI Taxonomy" id="63057"/>
    <lineage>
        <taxon>Eukaryota</taxon>
        <taxon>Viridiplantae</taxon>
        <taxon>Streptophyta</taxon>
        <taxon>Embryophyta</taxon>
        <taxon>Tracheophyta</taxon>
        <taxon>Spermatophyta</taxon>
        <taxon>Magnoliopsida</taxon>
        <taxon>eudicotyledons</taxon>
        <taxon>Gunneridae</taxon>
        <taxon>Pentapetalae</taxon>
        <taxon>rosids</taxon>
        <taxon>fabids</taxon>
        <taxon>Rosales</taxon>
        <taxon>Cannabaceae</taxon>
        <taxon>Trema</taxon>
    </lineage>
</organism>
<dbReference type="Gene3D" id="3.40.50.410">
    <property type="entry name" value="von Willebrand factor, type A domain"/>
    <property type="match status" value="1"/>
</dbReference>
<accession>A0A2P5FI43</accession>
<dbReference type="InterPro" id="IPR036465">
    <property type="entry name" value="vWFA_dom_sf"/>
</dbReference>
<dbReference type="SUPFAM" id="SSF53300">
    <property type="entry name" value="vWA-like"/>
    <property type="match status" value="1"/>
</dbReference>
<gene>
    <name evidence="2" type="ORF">TorRG33x02_066610</name>
</gene>